<gene>
    <name evidence="2" type="ORF">ABMA28_010928</name>
</gene>
<feature type="region of interest" description="Disordered" evidence="1">
    <location>
        <begin position="5792"/>
        <end position="5831"/>
    </location>
</feature>
<proteinExistence type="predicted"/>
<feature type="region of interest" description="Disordered" evidence="1">
    <location>
        <begin position="1063"/>
        <end position="1118"/>
    </location>
</feature>
<feature type="compositionally biased region" description="Basic and acidic residues" evidence="1">
    <location>
        <begin position="6583"/>
        <end position="6593"/>
    </location>
</feature>
<evidence type="ECO:0000256" key="1">
    <source>
        <dbReference type="SAM" id="MobiDB-lite"/>
    </source>
</evidence>
<feature type="region of interest" description="Disordered" evidence="1">
    <location>
        <begin position="5520"/>
        <end position="5546"/>
    </location>
</feature>
<feature type="region of interest" description="Disordered" evidence="1">
    <location>
        <begin position="5170"/>
        <end position="5193"/>
    </location>
</feature>
<feature type="region of interest" description="Disordered" evidence="1">
    <location>
        <begin position="6653"/>
        <end position="6746"/>
    </location>
</feature>
<feature type="region of interest" description="Disordered" evidence="1">
    <location>
        <begin position="5956"/>
        <end position="6043"/>
    </location>
</feature>
<feature type="region of interest" description="Disordered" evidence="1">
    <location>
        <begin position="5434"/>
        <end position="5474"/>
    </location>
</feature>
<feature type="compositionally biased region" description="Polar residues" evidence="1">
    <location>
        <begin position="2141"/>
        <end position="2154"/>
    </location>
</feature>
<feature type="region of interest" description="Disordered" evidence="1">
    <location>
        <begin position="3283"/>
        <end position="3302"/>
    </location>
</feature>
<feature type="compositionally biased region" description="Basic and acidic residues" evidence="1">
    <location>
        <begin position="726"/>
        <end position="737"/>
    </location>
</feature>
<feature type="region of interest" description="Disordered" evidence="1">
    <location>
        <begin position="4405"/>
        <end position="4448"/>
    </location>
</feature>
<feature type="compositionally biased region" description="Polar residues" evidence="1">
    <location>
        <begin position="1513"/>
        <end position="1527"/>
    </location>
</feature>
<feature type="compositionally biased region" description="Polar residues" evidence="1">
    <location>
        <begin position="3322"/>
        <end position="3332"/>
    </location>
</feature>
<feature type="compositionally biased region" description="Basic and acidic residues" evidence="1">
    <location>
        <begin position="667"/>
        <end position="687"/>
    </location>
</feature>
<feature type="compositionally biased region" description="Basic and acidic residues" evidence="1">
    <location>
        <begin position="6602"/>
        <end position="6620"/>
    </location>
</feature>
<feature type="compositionally biased region" description="Polar residues" evidence="1">
    <location>
        <begin position="6334"/>
        <end position="6345"/>
    </location>
</feature>
<dbReference type="EMBL" id="JBEDNZ010000027">
    <property type="protein sequence ID" value="KAL0810131.1"/>
    <property type="molecule type" value="Genomic_DNA"/>
</dbReference>
<feature type="region of interest" description="Disordered" evidence="1">
    <location>
        <begin position="1981"/>
        <end position="2007"/>
    </location>
</feature>
<feature type="region of interest" description="Disordered" evidence="1">
    <location>
        <begin position="3795"/>
        <end position="3819"/>
    </location>
</feature>
<feature type="region of interest" description="Disordered" evidence="1">
    <location>
        <begin position="205"/>
        <end position="228"/>
    </location>
</feature>
<feature type="compositionally biased region" description="Polar residues" evidence="1">
    <location>
        <begin position="6015"/>
        <end position="6039"/>
    </location>
</feature>
<feature type="compositionally biased region" description="Basic and acidic residues" evidence="1">
    <location>
        <begin position="213"/>
        <end position="223"/>
    </location>
</feature>
<feature type="region of interest" description="Disordered" evidence="1">
    <location>
        <begin position="1223"/>
        <end position="1242"/>
    </location>
</feature>
<feature type="region of interest" description="Disordered" evidence="1">
    <location>
        <begin position="3321"/>
        <end position="3341"/>
    </location>
</feature>
<feature type="compositionally biased region" description="Basic and acidic residues" evidence="1">
    <location>
        <begin position="5999"/>
        <end position="6010"/>
    </location>
</feature>
<feature type="compositionally biased region" description="Polar residues" evidence="1">
    <location>
        <begin position="1103"/>
        <end position="1118"/>
    </location>
</feature>
<protein>
    <submittedName>
        <fullName evidence="2">Uncharacterized protein</fullName>
    </submittedName>
</protein>
<feature type="region of interest" description="Disordered" evidence="1">
    <location>
        <begin position="756"/>
        <end position="798"/>
    </location>
</feature>
<feature type="region of interest" description="Disordered" evidence="1">
    <location>
        <begin position="6568"/>
        <end position="6639"/>
    </location>
</feature>
<feature type="region of interest" description="Disordered" evidence="1">
    <location>
        <begin position="1507"/>
        <end position="1527"/>
    </location>
</feature>
<feature type="compositionally biased region" description="Low complexity" evidence="1">
    <location>
        <begin position="5768"/>
        <end position="5777"/>
    </location>
</feature>
<feature type="region of interest" description="Disordered" evidence="1">
    <location>
        <begin position="4525"/>
        <end position="4545"/>
    </location>
</feature>
<organism evidence="2 3">
    <name type="scientific">Loxostege sticticalis</name>
    <name type="common">Beet webworm moth</name>
    <dbReference type="NCBI Taxonomy" id="481309"/>
    <lineage>
        <taxon>Eukaryota</taxon>
        <taxon>Metazoa</taxon>
        <taxon>Ecdysozoa</taxon>
        <taxon>Arthropoda</taxon>
        <taxon>Hexapoda</taxon>
        <taxon>Insecta</taxon>
        <taxon>Pterygota</taxon>
        <taxon>Neoptera</taxon>
        <taxon>Endopterygota</taxon>
        <taxon>Lepidoptera</taxon>
        <taxon>Glossata</taxon>
        <taxon>Ditrysia</taxon>
        <taxon>Pyraloidea</taxon>
        <taxon>Crambidae</taxon>
        <taxon>Pyraustinae</taxon>
        <taxon>Loxostege</taxon>
    </lineage>
</organism>
<feature type="compositionally biased region" description="Polar residues" evidence="1">
    <location>
        <begin position="6625"/>
        <end position="6636"/>
    </location>
</feature>
<feature type="compositionally biased region" description="Basic residues" evidence="1">
    <location>
        <begin position="5985"/>
        <end position="5998"/>
    </location>
</feature>
<feature type="region of interest" description="Disordered" evidence="1">
    <location>
        <begin position="2310"/>
        <end position="2363"/>
    </location>
</feature>
<feature type="compositionally biased region" description="Basic and acidic residues" evidence="1">
    <location>
        <begin position="4405"/>
        <end position="4420"/>
    </location>
</feature>
<feature type="region of interest" description="Disordered" evidence="1">
    <location>
        <begin position="4904"/>
        <end position="4924"/>
    </location>
</feature>
<feature type="region of interest" description="Disordered" evidence="1">
    <location>
        <begin position="5022"/>
        <end position="5047"/>
    </location>
</feature>
<reference evidence="2 3" key="1">
    <citation type="submission" date="2024-06" db="EMBL/GenBank/DDBJ databases">
        <title>A chromosome-level genome assembly of beet webworm, Loxostege sticticalis.</title>
        <authorList>
            <person name="Zhang Y."/>
        </authorList>
    </citation>
    <scope>NUCLEOTIDE SEQUENCE [LARGE SCALE GENOMIC DNA]</scope>
    <source>
        <strain evidence="2">AQ028</strain>
        <tissue evidence="2">Male pupae</tissue>
    </source>
</reference>
<feature type="compositionally biased region" description="Polar residues" evidence="1">
    <location>
        <begin position="4421"/>
        <end position="4437"/>
    </location>
</feature>
<feature type="compositionally biased region" description="Polar residues" evidence="1">
    <location>
        <begin position="777"/>
        <end position="791"/>
    </location>
</feature>
<feature type="region of interest" description="Disordered" evidence="1">
    <location>
        <begin position="2400"/>
        <end position="2421"/>
    </location>
</feature>
<feature type="compositionally biased region" description="Basic and acidic residues" evidence="1">
    <location>
        <begin position="6205"/>
        <end position="6218"/>
    </location>
</feature>
<feature type="region of interest" description="Disordered" evidence="1">
    <location>
        <begin position="642"/>
        <end position="739"/>
    </location>
</feature>
<feature type="region of interest" description="Disordered" evidence="1">
    <location>
        <begin position="5750"/>
        <end position="5778"/>
    </location>
</feature>
<feature type="compositionally biased region" description="Basic and acidic residues" evidence="1">
    <location>
        <begin position="2165"/>
        <end position="2213"/>
    </location>
</feature>
<feature type="compositionally biased region" description="Basic and acidic residues" evidence="1">
    <location>
        <begin position="2410"/>
        <end position="2421"/>
    </location>
</feature>
<evidence type="ECO:0000313" key="3">
    <source>
        <dbReference type="Proteomes" id="UP001549921"/>
    </source>
</evidence>
<feature type="compositionally biased region" description="Polar residues" evidence="1">
    <location>
        <begin position="2216"/>
        <end position="2225"/>
    </location>
</feature>
<feature type="region of interest" description="Disordered" evidence="1">
    <location>
        <begin position="905"/>
        <end position="930"/>
    </location>
</feature>
<feature type="compositionally biased region" description="Polar residues" evidence="1">
    <location>
        <begin position="1063"/>
        <end position="1077"/>
    </location>
</feature>
<feature type="compositionally biased region" description="Basic and acidic residues" evidence="1">
    <location>
        <begin position="695"/>
        <end position="718"/>
    </location>
</feature>
<feature type="region of interest" description="Disordered" evidence="1">
    <location>
        <begin position="2978"/>
        <end position="3001"/>
    </location>
</feature>
<feature type="compositionally biased region" description="Basic and acidic residues" evidence="1">
    <location>
        <begin position="6680"/>
        <end position="6708"/>
    </location>
</feature>
<feature type="compositionally biased region" description="Basic residues" evidence="1">
    <location>
        <begin position="2334"/>
        <end position="2343"/>
    </location>
</feature>
<feature type="compositionally biased region" description="Basic residues" evidence="1">
    <location>
        <begin position="6709"/>
        <end position="6720"/>
    </location>
</feature>
<feature type="region of interest" description="Disordered" evidence="1">
    <location>
        <begin position="6322"/>
        <end position="6350"/>
    </location>
</feature>
<accession>A0ABD0S7T9</accession>
<feature type="compositionally biased region" description="Polar residues" evidence="1">
    <location>
        <begin position="5877"/>
        <end position="5903"/>
    </location>
</feature>
<feature type="compositionally biased region" description="Polar residues" evidence="1">
    <location>
        <begin position="2312"/>
        <end position="2324"/>
    </location>
</feature>
<feature type="compositionally biased region" description="Polar residues" evidence="1">
    <location>
        <begin position="5750"/>
        <end position="5767"/>
    </location>
</feature>
<feature type="compositionally biased region" description="Low complexity" evidence="1">
    <location>
        <begin position="5177"/>
        <end position="5186"/>
    </location>
</feature>
<feature type="region of interest" description="Disordered" evidence="1">
    <location>
        <begin position="4480"/>
        <end position="4507"/>
    </location>
</feature>
<sequence length="6746" mass="748865">MTSTNDGKDVKSNQTCGQKGKSYYIELYKSLETRLSGECGLTERTVHVCEAWRRVHSLCLHSAPATHPHLLSWLQRHTARTILHTKWSKEEQDSLEEAIDAFIEETKTGRACKDGVSPPWETQLLQRGQWFKRVLSNPWGHPVLRLLLDPKGPPPTDDEILEWLKEERGVMFVTRLRQLATSKCGDLAVLLVTAVMDRVRASTVLVPDNEQSEEPKDKPKPPSEKPSFADTLTAEAGFTVDVWELLTDIEFVLLHKGDSRSKCIDLAKQTPLRNGYQLVERLQGRLDTSPREKKLWKNAKDVATLIAQVVIARCMVVPVCSNVTRTALYCCTRSLVRLLPAGKLESAAAALAAPAATARHLHTLAAATLAQCGSEMKPFVCELYVRAITAGMNELERLKLNTEKETDARQQEQTLSSWFTQLGNLLSTSSRLRCECTLTAFSVHPSPAMYVCIQQAPELPCLAVEQDVKEETTSEFGSWATDSRTQSNLVKTSETLNLKQMQHQANVLSTAILSEGEALGLSPELCQDLAVLLSGPRVKTLSWDMDRNLLLENCRTYMERTHGGTRALTTELKYLNLDPRSYQHLPEEDDAENDAFYGIEKGYEHLVEVQEQEEIWQDAYSDPERTDSVSSINSDIVPLKTTVRKKKKKPPVLSSEEDSDPLSLVAEAKRNEKKKERPHSKERSKERKDKKKSKPKDGTEKKESSRESRKEESKEKKEKKPRKKKIKEEVPFVDHKPGSLSSLIGLKVAKVKIPEGKYKRNSETKVSAPCITDSDYDSQGKSSLASLNSEGNDPDVLFDGLYNMEDYKSPEKGDPLADRSTYTSSELSVANGRVAINTATSLGRTDNRYKLQTSRSNINRPKQDLNTSKNAAIREEVKKSITKLIEFRRQKSLLEETQIFKSIGSSPVTSYSDKSISPKPSPIVRPNSVNSSPLLKSPKAIVRPEFPEPAVISPKAVEVPEIPKAYINKKQIESLKELKQGVDMLLHSKNPVIQYANKQQPPTCESSFQQYVQQRQQIYTHNPYFPISQNRSSASVIHSSQEEPAKEVQRNFEDFLRDLQESINAGTGANTKANTPKNAPARKEVKPISRVQPVIPNFPKTEPGTSSQCAKPTTQSSKKVDSQLNTFARLSYMHKNKQSDVKFNKQALDLSNQEQQQILARCIEDQKSAKIKYLQSRGDISILRVGNNAHSLLKDDSQVVIRKVDKPTSFALDHPVLSNMLHGNHTPAAKQQPRNETQVRSVPYQPEKPIAKHTALSEKDQNELLLLLRQQNKLNTSVSYSSSDVNKIVSSQYLKNDGASNSTPVNHNPVTSVNNSVIMPTEFKNSNVQQYEGCRVRTVHCDSIPDTHTKSMDCKSGKISKTTTSKKINVTLSKVQNVTPCENQEMNASSVQTYGSQDNVLQKPNIAKKATKTGTIKKPNITLTKVPNATCQSPQTSSNLATTIRPQENMFQPQVEPQDWESVMDALLSHKTPSLGPNALDVALKKDSFAKTALRNQRIVRKKELMVDENQPHKQGQSTQQDAVTSTHTNVTPAHLNVNPEQSAVTDLSTKKLMKKGDTQTVRVEPSKRISSVQKPQPCEALKEKDPFISGIPNSDYDLLDELMDDELRKEIGELSSDEDNYRAPEVGSTKVIKTVPLGKCTNVIKNLPPQAVQSVGSRCSSSSSVQNIRESIIQTSKRAVTKTYEAPKNQHAKKSTVQTTNIANTIPKEADKPKILENVTLPCSKIKAPVANIHSQAQSSDEPTCNVVNQNINRSHAKLVDARNMLITSTPVEAQSSSIAQSIPIVQSRPVAPKVMVIGSEVLYDPFAVAAIQTPIVPGLCNVNQTPYVALSTTPSITVYQTTQFAPPIINPVIIGNAMTVAAAERLPDATSVPDTTSIPSLQQAQAISSQMDISKPPEIMQDCAKSSLEILRNGRSNTDVTNDSNFEPKCIAAHDIIPLEVSKSEIDTNTNLDINFNKNGDRKVLSEVQDKQAINLPEKVEPKATKNQKHSSESEMKKEIVKDQEKPEIGIKSQQQSKILENITKQEDLGRIMMKRLAILDRTTLHRSSAPPIPLEYIPLITSKQKILTGQKTNPSITTPTSNTEICNETTADKNITADNVLNNKVVHKQDNLSNENSKENDNKTTQCRRILLRSSNDLKVMTVTSNQQDQRNPVGRKTKVRLKSETKKLDNEVKRKSITDDKSADEKDSPKRTSKRILDKKRNSLKKVENDDTVNQAPNQTNKKNEKVLKTTKQAADVIKDDKEQIAEVKNDNIVLSTNKTTDQKEIPLLKSKAKTNEASNPTQNTDNFGMIDIEDALLGSKIPKIAQSDAQPEEQSINETENSEESVRPRPARKKRKPRKFSEDENVNTSSNNLNETNDKIETDLEKAVNHTDCVPSSDTESGKTGVTISIIRNKKGSGKPQFKIIDGKPKPNLETRQTRGKNVNRNMEPPATTELKKINVADKVIGTTNNSDVGVMKSKTETGIKINDLKKSKPELTIRSARANSTNKNQFSVLSVPIKNAEKLPEILKNSGISLQENPVCNLAANPVSANKSHNLPATSNVKSVSMINDTGIKYSQSTIQTKRSKSKESVNVTNQIDMNTKTMGDVVSPQTDSIIKIPFKKPCATTSVVVPPTSTLKMVNVKKDVMPLTSTLNSESGPSKVNMDASTPKINTQSVASRDLVSAKTNTLLPQNNVLKSSSVITNNTPQHTAKETITKSENPVTARDSFAELKEKIIIEELPSPPDNPTKKCVRIKLPNGKTFKATIFGKMHVSFESIFSDPALKATLLTNLNDTKRYTVNVKQVSTAAKNDPHKIVDARIEEVNVQARDVQPIETVNLLSDDEEDNDNTKKTQSFKTEFGEYKIVAINEIDLQNHQKKLNQTCFVKLMKMMQSKSSSHSEVIPRLQHSNSDNKLGVDEVVNNGVLDKIRTVMDAVDKQIVEIDKLNDLPSSSSNNHVAKVAICPIVKDDDTKDDRESTIINNQTETNVRSPIVLDDEKEDHSTTLNNQNDDSESCPLVKDGENNDDLTTPFNNQTDICVERHIVLDDKINVEHINVLNDQSAKSTNRAFTSDNDKDDLTKALDIPAEKDSSCTTLTDIDIKDGPDFIDASCPIETENEKNKGLKMIFNHQIDKDANCRVVSIKYDDSKENVTTPKEQTEPIVLDENGKNYISTALYNQADNNVSSSNVTYDKNKSDLITIMNNQPEVDASCPIVTEEDKNEDIITTSNNLIEKYTSCPVVNDDDNGKDNFTTTSTNQTDSVLLDDDAKDSTKALDNQTDKDLNDPIVKEEEYKHDLTTALNNQTDKDSSCPIVLDDDNNEDDTAKTLHEAFDDKSHLTTSLRNQTEDPSCPIVLDDDNDEDDTAKTLNEVFDDKSHLTTSLRNQTYKDTSCRLDDDKKDSVTTPMPNPIPRVITEVIEIDDSSNDSVGLINSSIAEIEETLRKEIANILKKPLPETLKETVKKPDEDIDELKMLLLKDLGVVTPNVENKQGIAECVVDPIVVIDNDDEETPHIKTKKCFVRLENCDELAEEFEKKRIMKQRCVVDLVRCDDIISALEIPRSNDSSDESDLLENCSDDFIDLDAVDPDTSFNSETKRSRSGSFSLLDECPLPFDDKLVTSFEYGRSSPVMEVFDAIADLQRQSKVIMGNSLSEQLDDTTEIYELARSSPVMEMFETIASYRRLPKIIPKKSTVSEISCFCCEWFQTKRDLHMVNAKIARDIEDDSFIHGPVDTPSIDQLDIDVLVPTLKALTVRLFQSDEILSRLRPYTVFLKKAAVPSPHKLKRKLRNDQGKCVANKILKVLVNNHNGSNVPPLATDKITPNTETPVDKNEPEKPLELECSKTIECNNTSNRQVNCSNDAEVCENNIKYQIKDSTTTEMEVITKNEKKNVESVSSKTGEHAGIVSLSSETVCLCLDKAESDIDIQNNVIESKEPIETNSKSVCEGTFMTETSNKDHQLQTNETGQMENVCSEITAAETRCECVQNNLTANLPEFSETKCDERFDSETFSENQKLDSEDTNQTLINLEKTLELSRNVSQEISDSSALVSDSKCKELRDTISGKENLQFELCVTGQTQNFAQDAPVILEMEREEIDSKICNENNQKDFNKTDQIPAECEKDMDLEIVECQHLDFQETQLTQKHDKEMPYDPEKIREEMVSVSEEESHQIHSKENFQIQNHLEKTLRIPEAECIEKVNHDSKETDQGIKHDSTEIVESMCEGMVDSEAEKGNKRTDITDTHQTREQIFAVCESTCVTTEDEIYKESKVQTDNEDIQTESHENSQDLYDKHATHLPISDIQSPTDNLLESNGVADCLMQNISETNKEQSDKMPTVLETVETVCSCQSIEIETLEEINYETSINNNDLADVVETSQEIAKEVIIRKGDNSTTNNSVLIKSEREKDCSNLEIKTDFEIRSMEEKNKEFETDKEIREIRSTEDTVNSPKLNSSDDNGSARNDENQEVISTDDVIIVSDQSNELPGENTVQSCLSFEYQIEVEHQSEDSNSSVQKVAVDESDTNSPDKNDLVIFDHTNVEKEIEIVSDSDTNKNTNKHSSCDKQDSTTLEEIILEQTETTNEDEESQDSSADIKDGIEKECVCYKTQCVQMLDHGYAFRDCFSEKECKIITETDVSVSCEPSPIHKNTLDDKDNDMVLNGIEYEDPVIGTCYVFPIAESPAECETDGDIFNDSTEEIIQVIQEISEDGTVDNVILETKEVPIEEPYLKLKIPKQTYSKNNKCYSKDFKVCKRSLKRKIDMTDIRVTGKKYRKGKNIDYPKITAAAILDSAYSREYKRVFDYCSSIKFSYSQPFHKEFIDVEEIIKDWPIQGEYSPGFPDQIETNDLLFSDLDIQQYDISFDPMDKSLAEELTAEYSESDLPCSSVTETNFKMGFGEGSDRVIQNLEDVGDDSKFSAATLSDVKQPQPFLLSEDYENNQEETSKKTREDQIKQLRRYITYIQMRDKVRSFFRKTTVELKYDLMKKQEKQQSTTLSDGKELTGFPFDLYNATDFLELPPADVFVQVVQVGQLPVSAAAQNPVTCDPRVTQVSDASPSQCSVDNSPQDDSQPSIKTEYTELTTADLTNLPLVQEYAQHNQTLPMESQEETIPMSDENIPIETEIKSVVKIELMEETEVKEEQRENYDNNGSPSVENRYVNTVDYSFDTNAANATPAMESEQEFQAIYNSSEKQNVTETYATHQQQQQQPKQQNGTPEKTDQIAHAMNAAGITTISETMTNTTRAQALVNILSQKLRQGSVSTSQSSTNNYTKTTSINAMSLQQALAQILPPPLNQTNANENNQQNQNSSVTPQVLHIVQGKNASGSQITLVDNSQQSVINGPNATSVLHIVQNKSGTTGATSNGAATQQTNSFGGLSLVDAGIQQGGNQLLHIVNTGNQKNNNATGQLLKRVNLLTNLANVQGSNEQKMVQFVCKSADGKAIQLNAPHQRSMVLRLQPIENPNVPTTPKSVENQTNQDLSPTSNSTTSLGGKDNAASQQEIKSRSVYEENYAKFIQNSSTKTTIPEKSTSLPKFNQAFGKPVFQDGSQKQNEINSNNSHLSVNTNSEGSECQSSDNAINLDHIGQISSPPLLLRKSPAQTSQSQANLVQQIKQTITPMNIQTMHGGVIYTRQIPVNIGGGQTINLITVPSTELVDESGQKQQPVGTQNEIEPSIIKIVPQNQTASNSEISSEDGNAQMNVQNETNQNQQPQPQPVLTQMRIKLPMLSKTPQMVSGARVVRPSFFQIQRNVIGGNNQPVYQQLVLTAAPPLGQQTIRLPQTQTSRQIKVPTENQSSAESQMSSSTLEQLREFDMVLEQVKERSSVPPNSNSSTTFPKLHTSSTDTTDGSSASSTSTETTQQVLYSIGNNHQPLNVAYVNRKATVTTPTTSTFVRSPDSSGIVDSPTSSSHVQIPHTVTTDSSQSEPSTQAKPKVSSKSKSRPKASSNPPNNLKINTVPPKTSAQKPLEDEQTTQRILYILAEYKEQVENSPDKDKPAPRRRSNPPSNPSGSSKRKKSSSGSRRHGRDLSPIHGEDTCRTMGSEDSSCGTSQGDCNESCLESHSPQDSPRKVVRKLTFENETPPPQPRPQPQRNVIVADGQTITVARGTAGKPATAVLMPANYILPVSMVKGGQQIAIVTNRGPKLLTVGGGEGGATNALLLQRLIGPAGLKPVLARPGVRHVRLPTAALHNLQAFNLATATTVQPPDSTASPAPAPTPPELVDTRATSSPWTDRDCQDVKPERGSSPEGSEPWNLPSSGDPHDYTYEETVRADNLDRTVLVVQKKDGHRQHRLTHVSAAALRHKYAILEHELRLQKSLSEECEDLGVDSPSASELFPEAELLFAASPAHDHTQDQGHHSHTPQPTLLNQSGIPQPDIDDQIATDQLLTRGEMHDEQQDLQLGLEDVGMVGVGVGAGLPAALDAEEFARAHPNTTFHSEPTDDGEVQPFTIAGLKGRHITSTIFHSNRAPATVLMTAPQTTVISQATADGGSHNTVKYDIDNMINSLPSTNGNNINLSSVLVKDEGLTRFDSILNDSRELHLSNTASAIVHSAGNATQVIRRVCYDDDKRDNRFLMDEPDALIAGDDAKMIAEDSSRDATLESMAGDVDDDRSSPERHAELFWESNSASERSESRRPLDFSSDSEKCCKSPSYDETNSTDSSGVGTHMRLDSVIKDARGIERSGSADGSSADDTHPPLRTYPPKRTYHPLDGEVERSLSGKTRAGERSPDSLEVRRRASGRGVVKRGCHCCNGSPAPPRPKKSRQRKPTMDFTN</sequence>
<evidence type="ECO:0000313" key="2">
    <source>
        <dbReference type="EMBL" id="KAL0810131.1"/>
    </source>
</evidence>
<feature type="compositionally biased region" description="Polar residues" evidence="1">
    <location>
        <begin position="5024"/>
        <end position="5047"/>
    </location>
</feature>
<feature type="compositionally biased region" description="Polar residues" evidence="1">
    <location>
        <begin position="2351"/>
        <end position="2360"/>
    </location>
</feature>
<feature type="compositionally biased region" description="Low complexity" evidence="1">
    <location>
        <begin position="5797"/>
        <end position="5831"/>
    </location>
</feature>
<feature type="compositionally biased region" description="Polar residues" evidence="1">
    <location>
        <begin position="5437"/>
        <end position="5474"/>
    </location>
</feature>
<feature type="region of interest" description="Disordered" evidence="1">
    <location>
        <begin position="2141"/>
        <end position="2232"/>
    </location>
</feature>
<feature type="region of interest" description="Disordered" evidence="1">
    <location>
        <begin position="2109"/>
        <end position="2129"/>
    </location>
</feature>
<feature type="region of interest" description="Disordered" evidence="1">
    <location>
        <begin position="6176"/>
        <end position="6238"/>
    </location>
</feature>
<feature type="compositionally biased region" description="Polar residues" evidence="1">
    <location>
        <begin position="5925"/>
        <end position="5937"/>
    </location>
</feature>
<name>A0ABD0S7T9_LOXSC</name>
<feature type="compositionally biased region" description="Polar residues" evidence="1">
    <location>
        <begin position="4525"/>
        <end position="4535"/>
    </location>
</feature>
<feature type="compositionally biased region" description="Basic and acidic residues" evidence="1">
    <location>
        <begin position="5956"/>
        <end position="5970"/>
    </location>
</feature>
<comment type="caution">
    <text evidence="2">The sequence shown here is derived from an EMBL/GenBank/DDBJ whole genome shotgun (WGS) entry which is preliminary data.</text>
</comment>
<feature type="region of interest" description="Disordered" evidence="1">
    <location>
        <begin position="5861"/>
        <end position="5944"/>
    </location>
</feature>
<dbReference type="Proteomes" id="UP001549921">
    <property type="component" value="Unassembled WGS sequence"/>
</dbReference>